<gene>
    <name evidence="1" type="ORF">L9F63_015337</name>
</gene>
<dbReference type="InterPro" id="IPR012464">
    <property type="entry name" value="DUF1676"/>
</dbReference>
<dbReference type="EMBL" id="JASPKZ010003794">
    <property type="protein sequence ID" value="KAJ9592967.1"/>
    <property type="molecule type" value="Genomic_DNA"/>
</dbReference>
<accession>A0AAD8A737</accession>
<reference evidence="1" key="2">
    <citation type="submission" date="2023-05" db="EMBL/GenBank/DDBJ databases">
        <authorList>
            <person name="Fouks B."/>
        </authorList>
    </citation>
    <scope>NUCLEOTIDE SEQUENCE</scope>
    <source>
        <strain evidence="1">Stay&amp;Tobe</strain>
        <tissue evidence="1">Testes</tissue>
    </source>
</reference>
<comment type="caution">
    <text evidence="1">The sequence shown here is derived from an EMBL/GenBank/DDBJ whole genome shotgun (WGS) entry which is preliminary data.</text>
</comment>
<name>A0AAD8A737_DIPPU</name>
<dbReference type="AlphaFoldDB" id="A0AAD8A737"/>
<keyword evidence="2" id="KW-1185">Reference proteome</keyword>
<reference evidence="1" key="1">
    <citation type="journal article" date="2023" name="IScience">
        <title>Live-bearing cockroach genome reveals convergent evolutionary mechanisms linked to viviparity in insects and beyond.</title>
        <authorList>
            <person name="Fouks B."/>
            <person name="Harrison M.C."/>
            <person name="Mikhailova A.A."/>
            <person name="Marchal E."/>
            <person name="English S."/>
            <person name="Carruthers M."/>
            <person name="Jennings E.C."/>
            <person name="Chiamaka E.L."/>
            <person name="Frigard R.A."/>
            <person name="Pippel M."/>
            <person name="Attardo G.M."/>
            <person name="Benoit J.B."/>
            <person name="Bornberg-Bauer E."/>
            <person name="Tobe S.S."/>
        </authorList>
    </citation>
    <scope>NUCLEOTIDE SEQUENCE</scope>
    <source>
        <strain evidence="1">Stay&amp;Tobe</strain>
    </source>
</reference>
<evidence type="ECO:0000313" key="2">
    <source>
        <dbReference type="Proteomes" id="UP001233999"/>
    </source>
</evidence>
<organism evidence="1 2">
    <name type="scientific">Diploptera punctata</name>
    <name type="common">Pacific beetle cockroach</name>
    <dbReference type="NCBI Taxonomy" id="6984"/>
    <lineage>
        <taxon>Eukaryota</taxon>
        <taxon>Metazoa</taxon>
        <taxon>Ecdysozoa</taxon>
        <taxon>Arthropoda</taxon>
        <taxon>Hexapoda</taxon>
        <taxon>Insecta</taxon>
        <taxon>Pterygota</taxon>
        <taxon>Neoptera</taxon>
        <taxon>Polyneoptera</taxon>
        <taxon>Dictyoptera</taxon>
        <taxon>Blattodea</taxon>
        <taxon>Blaberoidea</taxon>
        <taxon>Blaberidae</taxon>
        <taxon>Diplopterinae</taxon>
        <taxon>Diploptera</taxon>
    </lineage>
</organism>
<proteinExistence type="predicted"/>
<dbReference type="Proteomes" id="UP001233999">
    <property type="component" value="Unassembled WGS sequence"/>
</dbReference>
<sequence>MLTYFINKELEGSPTLTPSSTTTSVAPAKDILKKATYNQSGDVYLDSASKDCFATKDVMSCMKYKALKYIRNFVFPNQGKSWEQEITLVGPLKLVALPQKDEDSETDHLFEESKPRSTDNEMMKIIRFTLREMERFVRSYGFVITIPSSSSSSADDISTPRFIDDDFFSGTLKEG</sequence>
<protein>
    <submittedName>
        <fullName evidence="1">Uncharacterized protein</fullName>
    </submittedName>
</protein>
<evidence type="ECO:0000313" key="1">
    <source>
        <dbReference type="EMBL" id="KAJ9592967.1"/>
    </source>
</evidence>
<dbReference type="Pfam" id="PF07898">
    <property type="entry name" value="DUF1676"/>
    <property type="match status" value="1"/>
</dbReference>